<evidence type="ECO:0000256" key="11">
    <source>
        <dbReference type="ARBA" id="ARBA00023136"/>
    </source>
</evidence>
<dbReference type="CDD" id="cd06225">
    <property type="entry name" value="HAMP"/>
    <property type="match status" value="1"/>
</dbReference>
<keyword evidence="10" id="KW-0902">Two-component regulatory system</keyword>
<keyword evidence="3" id="KW-0597">Phosphoprotein</keyword>
<dbReference type="PANTHER" id="PTHR34220">
    <property type="entry name" value="SENSOR HISTIDINE KINASE YPDA"/>
    <property type="match status" value="1"/>
</dbReference>
<dbReference type="SMART" id="SM00304">
    <property type="entry name" value="HAMP"/>
    <property type="match status" value="1"/>
</dbReference>
<evidence type="ECO:0000256" key="9">
    <source>
        <dbReference type="ARBA" id="ARBA00022989"/>
    </source>
</evidence>
<comment type="subcellular location">
    <subcellularLocation>
        <location evidence="1">Cell membrane</location>
        <topology evidence="1">Multi-pass membrane protein</topology>
    </subcellularLocation>
</comment>
<dbReference type="Pfam" id="PF06580">
    <property type="entry name" value="His_kinase"/>
    <property type="match status" value="1"/>
</dbReference>
<dbReference type="InterPro" id="IPR050640">
    <property type="entry name" value="Bact_2-comp_sensor_kinase"/>
</dbReference>
<keyword evidence="8" id="KW-0067">ATP-binding</keyword>
<evidence type="ECO:0000256" key="7">
    <source>
        <dbReference type="ARBA" id="ARBA00022777"/>
    </source>
</evidence>
<gene>
    <name evidence="14" type="ORF">SAMN05421578_13028</name>
</gene>
<accession>A0ABY1KDU6</accession>
<dbReference type="Proteomes" id="UP000186666">
    <property type="component" value="Unassembled WGS sequence"/>
</dbReference>
<feature type="domain" description="HAMP" evidence="13">
    <location>
        <begin position="320"/>
        <end position="372"/>
    </location>
</feature>
<evidence type="ECO:0000256" key="5">
    <source>
        <dbReference type="ARBA" id="ARBA00022692"/>
    </source>
</evidence>
<dbReference type="Pfam" id="PF02518">
    <property type="entry name" value="HATPase_c"/>
    <property type="match status" value="1"/>
</dbReference>
<dbReference type="InterPro" id="IPR010559">
    <property type="entry name" value="Sig_transdc_His_kin_internal"/>
</dbReference>
<keyword evidence="7" id="KW-0418">Kinase</keyword>
<evidence type="ECO:0000256" key="1">
    <source>
        <dbReference type="ARBA" id="ARBA00004651"/>
    </source>
</evidence>
<evidence type="ECO:0000256" key="6">
    <source>
        <dbReference type="ARBA" id="ARBA00022741"/>
    </source>
</evidence>
<evidence type="ECO:0000256" key="4">
    <source>
        <dbReference type="ARBA" id="ARBA00022679"/>
    </source>
</evidence>
<dbReference type="SUPFAM" id="SSF55874">
    <property type="entry name" value="ATPase domain of HSP90 chaperone/DNA topoisomerase II/histidine kinase"/>
    <property type="match status" value="1"/>
</dbReference>
<feature type="transmembrane region" description="Helical" evidence="12">
    <location>
        <begin position="21"/>
        <end position="39"/>
    </location>
</feature>
<keyword evidence="11 12" id="KW-0472">Membrane</keyword>
<dbReference type="Gene3D" id="3.30.565.10">
    <property type="entry name" value="Histidine kinase-like ATPase, C-terminal domain"/>
    <property type="match status" value="1"/>
</dbReference>
<keyword evidence="6" id="KW-0547">Nucleotide-binding</keyword>
<protein>
    <submittedName>
        <fullName evidence="14">Histidine kinase-, DNA gyrase B-, and HSP90-like ATPase</fullName>
    </submittedName>
</protein>
<evidence type="ECO:0000256" key="10">
    <source>
        <dbReference type="ARBA" id="ARBA00023012"/>
    </source>
</evidence>
<dbReference type="Pfam" id="PF00672">
    <property type="entry name" value="HAMP"/>
    <property type="match status" value="1"/>
</dbReference>
<keyword evidence="2" id="KW-1003">Cell membrane</keyword>
<evidence type="ECO:0000259" key="13">
    <source>
        <dbReference type="PROSITE" id="PS50885"/>
    </source>
</evidence>
<evidence type="ECO:0000256" key="3">
    <source>
        <dbReference type="ARBA" id="ARBA00022553"/>
    </source>
</evidence>
<dbReference type="PROSITE" id="PS50885">
    <property type="entry name" value="HAMP"/>
    <property type="match status" value="1"/>
</dbReference>
<organism evidence="14 15">
    <name type="scientific">Paenibacillus macquariensis</name>
    <dbReference type="NCBI Taxonomy" id="948756"/>
    <lineage>
        <taxon>Bacteria</taxon>
        <taxon>Bacillati</taxon>
        <taxon>Bacillota</taxon>
        <taxon>Bacilli</taxon>
        <taxon>Bacillales</taxon>
        <taxon>Paenibacillaceae</taxon>
        <taxon>Paenibacillus</taxon>
    </lineage>
</organism>
<dbReference type="InterPro" id="IPR003660">
    <property type="entry name" value="HAMP_dom"/>
</dbReference>
<dbReference type="PANTHER" id="PTHR34220:SF11">
    <property type="entry name" value="SENSOR PROTEIN KINASE HPTS"/>
    <property type="match status" value="1"/>
</dbReference>
<proteinExistence type="predicted"/>
<evidence type="ECO:0000256" key="8">
    <source>
        <dbReference type="ARBA" id="ARBA00022840"/>
    </source>
</evidence>
<dbReference type="SUPFAM" id="SSF158472">
    <property type="entry name" value="HAMP domain-like"/>
    <property type="match status" value="1"/>
</dbReference>
<dbReference type="Gene3D" id="6.10.340.10">
    <property type="match status" value="1"/>
</dbReference>
<evidence type="ECO:0000256" key="2">
    <source>
        <dbReference type="ARBA" id="ARBA00022475"/>
    </source>
</evidence>
<dbReference type="InterPro" id="IPR003594">
    <property type="entry name" value="HATPase_dom"/>
</dbReference>
<feature type="transmembrane region" description="Helical" evidence="12">
    <location>
        <begin position="298"/>
        <end position="322"/>
    </location>
</feature>
<dbReference type="EMBL" id="FTNK01000030">
    <property type="protein sequence ID" value="SIR67186.1"/>
    <property type="molecule type" value="Genomic_DNA"/>
</dbReference>
<sequence length="586" mass="68367">MQYMKREKRYFSFGYKLMISYILLLVLPVVFVGIFAYNTSMHSIKQQTRANIQGTLQQIQDNINYKVEDIMRLTDRLYYDRTLADYLRRYDDGYYSYDTTRSYLLPSLQSTIHSTKHNIALSVYIKNDTIPEVFFLNDDMDPLRKGPFYEMYHLQRIVDKEWYTSFPKEEYGLTTQWRQIESDRQFQNISLLRRLMDAFEPTDPKMIGFIKITVKISDILQSVDHEKIRKGSTLYIENELHEVVYISSENPNITAQNIPSSDNQDYLQIKQPIPSLNWTLIANIPNRELEKELFNVKIVILLLCIVSIVVFSIAGVFLSAYFSKRVTKIVSVLNSFQEGDLHKRLRYKGHDEFNQIASALNDMGENMNQLIQDVYISNLQKKEAELESLQAQINPHFLYNTLSSINRLAQFGETEKHCSMVNALAKFYRLTLNDGLTIISIEKELQQVQAYIDIKKIQYEERMNFSYEIDKEVLKYDTVKLILQPFVENILEHAWYADRIHIRIVAIAEPDGITFKVIDDGMGMSQKTINQIFCKGGIKMGYGIRNVDQRIKLQFGETYGVSLHSRLGIGTTAKLTIPYYNHSETA</sequence>
<reference evidence="14 15" key="1">
    <citation type="submission" date="2017-01" db="EMBL/GenBank/DDBJ databases">
        <authorList>
            <person name="Varghese N."/>
            <person name="Submissions S."/>
        </authorList>
    </citation>
    <scope>NUCLEOTIDE SEQUENCE [LARGE SCALE GENOMIC DNA]</scope>
    <source>
        <strain evidence="14 15">ATCC 23464</strain>
    </source>
</reference>
<keyword evidence="5 12" id="KW-0812">Transmembrane</keyword>
<dbReference type="InterPro" id="IPR036890">
    <property type="entry name" value="HATPase_C_sf"/>
</dbReference>
<keyword evidence="9 12" id="KW-1133">Transmembrane helix</keyword>
<comment type="caution">
    <text evidence="14">The sequence shown here is derived from an EMBL/GenBank/DDBJ whole genome shotgun (WGS) entry which is preliminary data.</text>
</comment>
<keyword evidence="4" id="KW-0808">Transferase</keyword>
<keyword evidence="15" id="KW-1185">Reference proteome</keyword>
<dbReference type="RefSeq" id="WP_068592238.1">
    <property type="nucleotide sequence ID" value="NZ_FTNK01000030.1"/>
</dbReference>
<evidence type="ECO:0000256" key="12">
    <source>
        <dbReference type="SAM" id="Phobius"/>
    </source>
</evidence>
<name>A0ABY1KDU6_9BACL</name>
<evidence type="ECO:0000313" key="14">
    <source>
        <dbReference type="EMBL" id="SIR67186.1"/>
    </source>
</evidence>
<evidence type="ECO:0000313" key="15">
    <source>
        <dbReference type="Proteomes" id="UP000186666"/>
    </source>
</evidence>